<dbReference type="Proteomes" id="UP000031668">
    <property type="component" value="Unassembled WGS sequence"/>
</dbReference>
<protein>
    <submittedName>
        <fullName evidence="1">Uncharacterized protein</fullName>
    </submittedName>
</protein>
<sequence>MPAGSFDLTSAFGSFKWRDQTLQNPLIRAHYSTIFLIQKNLIIDTTILAFLDMRNHAVTEKIRIFYIFRFRKSSKLTVIYCRGFKDMDYRRLSSGQRAIQDTSKHKDSRVVNNQSNTTNTQCVVIMNSVQFHKKSTILEAFHIKGPRDIVFVTLLTHPEPYKRCFISNFKGYAKSYTAGK</sequence>
<proteinExistence type="predicted"/>
<gene>
    <name evidence="1" type="ORF">RF11_06399</name>
</gene>
<comment type="caution">
    <text evidence="1">The sequence shown here is derived from an EMBL/GenBank/DDBJ whole genome shotgun (WGS) entry which is preliminary data.</text>
</comment>
<evidence type="ECO:0000313" key="2">
    <source>
        <dbReference type="Proteomes" id="UP000031668"/>
    </source>
</evidence>
<keyword evidence="2" id="KW-1185">Reference proteome</keyword>
<evidence type="ECO:0000313" key="1">
    <source>
        <dbReference type="EMBL" id="KII69715.1"/>
    </source>
</evidence>
<name>A0A0C2N028_THEKT</name>
<dbReference type="EMBL" id="JWZT01002312">
    <property type="protein sequence ID" value="KII69715.1"/>
    <property type="molecule type" value="Genomic_DNA"/>
</dbReference>
<accession>A0A0C2N028</accession>
<organism evidence="1 2">
    <name type="scientific">Thelohanellus kitauei</name>
    <name type="common">Myxosporean</name>
    <dbReference type="NCBI Taxonomy" id="669202"/>
    <lineage>
        <taxon>Eukaryota</taxon>
        <taxon>Metazoa</taxon>
        <taxon>Cnidaria</taxon>
        <taxon>Myxozoa</taxon>
        <taxon>Myxosporea</taxon>
        <taxon>Bivalvulida</taxon>
        <taxon>Platysporina</taxon>
        <taxon>Myxobolidae</taxon>
        <taxon>Thelohanellus</taxon>
    </lineage>
</organism>
<reference evidence="1 2" key="1">
    <citation type="journal article" date="2014" name="Genome Biol. Evol.">
        <title>The genome of the myxosporean Thelohanellus kitauei shows adaptations to nutrient acquisition within its fish host.</title>
        <authorList>
            <person name="Yang Y."/>
            <person name="Xiong J."/>
            <person name="Zhou Z."/>
            <person name="Huo F."/>
            <person name="Miao W."/>
            <person name="Ran C."/>
            <person name="Liu Y."/>
            <person name="Zhang J."/>
            <person name="Feng J."/>
            <person name="Wang M."/>
            <person name="Wang M."/>
            <person name="Wang L."/>
            <person name="Yao B."/>
        </authorList>
    </citation>
    <scope>NUCLEOTIDE SEQUENCE [LARGE SCALE GENOMIC DNA]</scope>
    <source>
        <strain evidence="1">Wuqing</strain>
    </source>
</reference>
<dbReference type="AlphaFoldDB" id="A0A0C2N028"/>